<evidence type="ECO:0000256" key="3">
    <source>
        <dbReference type="ARBA" id="ARBA00023163"/>
    </source>
</evidence>
<dbReference type="AlphaFoldDB" id="A0AAD4KKQ9"/>
<dbReference type="Proteomes" id="UP001201262">
    <property type="component" value="Unassembled WGS sequence"/>
</dbReference>
<dbReference type="GeneID" id="70243453"/>
<feature type="compositionally biased region" description="Low complexity" evidence="5">
    <location>
        <begin position="44"/>
        <end position="55"/>
    </location>
</feature>
<evidence type="ECO:0000313" key="8">
    <source>
        <dbReference type="EMBL" id="KAH8695043.1"/>
    </source>
</evidence>
<evidence type="ECO:0000256" key="1">
    <source>
        <dbReference type="ARBA" id="ARBA00023015"/>
    </source>
</evidence>
<keyword evidence="9" id="KW-1185">Reference proteome</keyword>
<keyword evidence="3" id="KW-0804">Transcription</keyword>
<feature type="domain" description="Zn(2)-C6 fungal-type" evidence="7">
    <location>
        <begin position="14"/>
        <end position="34"/>
    </location>
</feature>
<dbReference type="GO" id="GO:0001228">
    <property type="term" value="F:DNA-binding transcription activator activity, RNA polymerase II-specific"/>
    <property type="evidence" value="ECO:0007669"/>
    <property type="project" value="TreeGrafter"/>
</dbReference>
<dbReference type="EMBL" id="JAJTJA010000008">
    <property type="protein sequence ID" value="KAH8695043.1"/>
    <property type="molecule type" value="Genomic_DNA"/>
</dbReference>
<keyword evidence="1" id="KW-0805">Transcription regulation</keyword>
<keyword evidence="2" id="KW-0238">DNA-binding</keyword>
<feature type="region of interest" description="Disordered" evidence="5">
    <location>
        <begin position="33"/>
        <end position="55"/>
    </location>
</feature>
<dbReference type="SUPFAM" id="SSF57701">
    <property type="entry name" value="Zn2/Cys6 DNA-binding domain"/>
    <property type="match status" value="1"/>
</dbReference>
<protein>
    <submittedName>
        <fullName evidence="8">C6 zinc finger protein</fullName>
    </submittedName>
</protein>
<keyword evidence="6" id="KW-0812">Transmembrane</keyword>
<proteinExistence type="predicted"/>
<evidence type="ECO:0000256" key="6">
    <source>
        <dbReference type="SAM" id="Phobius"/>
    </source>
</evidence>
<name>A0AAD4KKQ9_9EURO</name>
<dbReference type="PANTHER" id="PTHR47784:SF5">
    <property type="entry name" value="STEROL UPTAKE CONTROL PROTEIN 2"/>
    <property type="match status" value="1"/>
</dbReference>
<evidence type="ECO:0000259" key="7">
    <source>
        <dbReference type="Pfam" id="PF00172"/>
    </source>
</evidence>
<dbReference type="Pfam" id="PF00172">
    <property type="entry name" value="Zn_clus"/>
    <property type="match status" value="1"/>
</dbReference>
<dbReference type="GO" id="GO:0008270">
    <property type="term" value="F:zinc ion binding"/>
    <property type="evidence" value="ECO:0007669"/>
    <property type="project" value="InterPro"/>
</dbReference>
<dbReference type="InterPro" id="IPR053157">
    <property type="entry name" value="Sterol_Uptake_Regulator"/>
</dbReference>
<dbReference type="InterPro" id="IPR036864">
    <property type="entry name" value="Zn2-C6_fun-type_DNA-bd_sf"/>
</dbReference>
<evidence type="ECO:0000256" key="4">
    <source>
        <dbReference type="ARBA" id="ARBA00023242"/>
    </source>
</evidence>
<accession>A0AAD4KKQ9</accession>
<dbReference type="RefSeq" id="XP_046070185.1">
    <property type="nucleotide sequence ID" value="XM_046213166.1"/>
</dbReference>
<dbReference type="PANTHER" id="PTHR47784">
    <property type="entry name" value="STEROL UPTAKE CONTROL PROTEIN 2"/>
    <property type="match status" value="1"/>
</dbReference>
<keyword evidence="4" id="KW-0539">Nucleus</keyword>
<comment type="caution">
    <text evidence="8">The sequence shown here is derived from an EMBL/GenBank/DDBJ whole genome shotgun (WGS) entry which is preliminary data.</text>
</comment>
<reference evidence="8" key="1">
    <citation type="submission" date="2021-12" db="EMBL/GenBank/DDBJ databases">
        <title>Convergent genome expansion in fungi linked to evolution of root-endophyte symbiosis.</title>
        <authorList>
            <consortium name="DOE Joint Genome Institute"/>
            <person name="Ke Y.-H."/>
            <person name="Bonito G."/>
            <person name="Liao H.-L."/>
            <person name="Looney B."/>
            <person name="Rojas-Flechas A."/>
            <person name="Nash J."/>
            <person name="Hameed K."/>
            <person name="Schadt C."/>
            <person name="Martin F."/>
            <person name="Crous P.W."/>
            <person name="Miettinen O."/>
            <person name="Magnuson J.K."/>
            <person name="Labbe J."/>
            <person name="Jacobson D."/>
            <person name="Doktycz M.J."/>
            <person name="Veneault-Fourrey C."/>
            <person name="Kuo A."/>
            <person name="Mondo S."/>
            <person name="Calhoun S."/>
            <person name="Riley R."/>
            <person name="Ohm R."/>
            <person name="LaButti K."/>
            <person name="Andreopoulos B."/>
            <person name="Pangilinan J."/>
            <person name="Nolan M."/>
            <person name="Tritt A."/>
            <person name="Clum A."/>
            <person name="Lipzen A."/>
            <person name="Daum C."/>
            <person name="Barry K."/>
            <person name="Grigoriev I.V."/>
            <person name="Vilgalys R."/>
        </authorList>
    </citation>
    <scope>NUCLEOTIDE SEQUENCE</scope>
    <source>
        <strain evidence="8">PMI_201</strain>
    </source>
</reference>
<dbReference type="Pfam" id="PF11951">
    <property type="entry name" value="Fungal_trans_2"/>
    <property type="match status" value="1"/>
</dbReference>
<feature type="compositionally biased region" description="Polar residues" evidence="5">
    <location>
        <begin position="33"/>
        <end position="43"/>
    </location>
</feature>
<keyword evidence="6" id="KW-0472">Membrane</keyword>
<gene>
    <name evidence="8" type="ORF">BGW36DRAFT_344165</name>
</gene>
<evidence type="ECO:0000313" key="9">
    <source>
        <dbReference type="Proteomes" id="UP001201262"/>
    </source>
</evidence>
<evidence type="ECO:0000256" key="5">
    <source>
        <dbReference type="SAM" id="MobiDB-lite"/>
    </source>
</evidence>
<sequence length="376" mass="42823">MKTTRRSHTKSRNGCIQCKLRRIKCDEKYPQCSHSASSSQTLESPITSSSQSTSSIPSKLLGEPLALPITPSGLHVGDLELLHHYSTITYRTLPAVCGPDLHDLWQSQVVQLGLRHEFLLRGILAVSALHLAYLHPHRRESLALRADAHHSTALEIFRDVLNHVDQSNCVAIFAFSCFIVVLAFATPRRTESNDFEKDIFDWFHMIRGCNSVLQTQWETVSSSFLAPLVRKGMAHEAAGPHQTSDFDRVTGLLQLCASARLAQDRENTNAYALAIHELLNTYTQVSIRMRRKEDFIPTIFVWPISIPQRYLDMLRDRQPEAMIILAYYSALLQHIDNQWYMCGWARFLVAEIDAALSEEWHEWLLWPKEVTGFSVA</sequence>
<dbReference type="GO" id="GO:0003677">
    <property type="term" value="F:DNA binding"/>
    <property type="evidence" value="ECO:0007669"/>
    <property type="project" value="UniProtKB-KW"/>
</dbReference>
<dbReference type="InterPro" id="IPR001138">
    <property type="entry name" value="Zn2Cys6_DnaBD"/>
</dbReference>
<dbReference type="InterPro" id="IPR021858">
    <property type="entry name" value="Fun_TF"/>
</dbReference>
<feature type="transmembrane region" description="Helical" evidence="6">
    <location>
        <begin position="170"/>
        <end position="187"/>
    </location>
</feature>
<dbReference type="CDD" id="cd00067">
    <property type="entry name" value="GAL4"/>
    <property type="match status" value="1"/>
</dbReference>
<keyword evidence="6" id="KW-1133">Transmembrane helix</keyword>
<organism evidence="8 9">
    <name type="scientific">Talaromyces proteolyticus</name>
    <dbReference type="NCBI Taxonomy" id="1131652"/>
    <lineage>
        <taxon>Eukaryota</taxon>
        <taxon>Fungi</taxon>
        <taxon>Dikarya</taxon>
        <taxon>Ascomycota</taxon>
        <taxon>Pezizomycotina</taxon>
        <taxon>Eurotiomycetes</taxon>
        <taxon>Eurotiomycetidae</taxon>
        <taxon>Eurotiales</taxon>
        <taxon>Trichocomaceae</taxon>
        <taxon>Talaromyces</taxon>
        <taxon>Talaromyces sect. Bacilispori</taxon>
    </lineage>
</organism>
<evidence type="ECO:0000256" key="2">
    <source>
        <dbReference type="ARBA" id="ARBA00023125"/>
    </source>
</evidence>